<accession>A0A8K1LGJ0</accession>
<dbReference type="EMBL" id="SWJQ01000546">
    <property type="protein sequence ID" value="TRZ13022.1"/>
    <property type="molecule type" value="Genomic_DNA"/>
</dbReference>
<comment type="caution">
    <text evidence="1">The sequence shown here is derived from an EMBL/GenBank/DDBJ whole genome shotgun (WGS) entry which is preliminary data.</text>
</comment>
<sequence>MEQGKSVRSPDTVEESIDRAPWWAPGIHPGSTHHKYLEEQSGNHILEQPKPFHDLFTKKALKKAGIAQLLT</sequence>
<dbReference type="Proteomes" id="UP000796761">
    <property type="component" value="Unassembled WGS sequence"/>
</dbReference>
<reference evidence="1" key="1">
    <citation type="submission" date="2019-04" db="EMBL/GenBank/DDBJ databases">
        <title>Genome assembly of Zosterops borbonicus 15179.</title>
        <authorList>
            <person name="Leroy T."/>
            <person name="Anselmetti Y."/>
            <person name="Tilak M.-K."/>
            <person name="Nabholz B."/>
        </authorList>
    </citation>
    <scope>NUCLEOTIDE SEQUENCE</scope>
    <source>
        <strain evidence="1">HGM_15179</strain>
        <tissue evidence="1">Muscle</tissue>
    </source>
</reference>
<protein>
    <submittedName>
        <fullName evidence="1">Uncharacterized protein</fullName>
    </submittedName>
</protein>
<keyword evidence="2" id="KW-1185">Reference proteome</keyword>
<dbReference type="AlphaFoldDB" id="A0A8K1LGJ0"/>
<evidence type="ECO:0000313" key="1">
    <source>
        <dbReference type="EMBL" id="TRZ13022.1"/>
    </source>
</evidence>
<name>A0A8K1LGJ0_9PASS</name>
<organism evidence="1 2">
    <name type="scientific">Zosterops borbonicus</name>
    <dbReference type="NCBI Taxonomy" id="364589"/>
    <lineage>
        <taxon>Eukaryota</taxon>
        <taxon>Metazoa</taxon>
        <taxon>Chordata</taxon>
        <taxon>Craniata</taxon>
        <taxon>Vertebrata</taxon>
        <taxon>Euteleostomi</taxon>
        <taxon>Archelosauria</taxon>
        <taxon>Archosauria</taxon>
        <taxon>Dinosauria</taxon>
        <taxon>Saurischia</taxon>
        <taxon>Theropoda</taxon>
        <taxon>Coelurosauria</taxon>
        <taxon>Aves</taxon>
        <taxon>Neognathae</taxon>
        <taxon>Neoaves</taxon>
        <taxon>Telluraves</taxon>
        <taxon>Australaves</taxon>
        <taxon>Passeriformes</taxon>
        <taxon>Sylvioidea</taxon>
        <taxon>Zosteropidae</taxon>
        <taxon>Zosterops</taxon>
    </lineage>
</organism>
<gene>
    <name evidence="1" type="ORF">HGM15179_014053</name>
</gene>
<evidence type="ECO:0000313" key="2">
    <source>
        <dbReference type="Proteomes" id="UP000796761"/>
    </source>
</evidence>
<proteinExistence type="predicted"/>